<dbReference type="EMBL" id="MN740847">
    <property type="protein sequence ID" value="QHU14951.1"/>
    <property type="molecule type" value="Genomic_DNA"/>
</dbReference>
<proteinExistence type="predicted"/>
<reference evidence="1" key="1">
    <citation type="journal article" date="2020" name="Nature">
        <title>Giant virus diversity and host interactions through global metagenomics.</title>
        <authorList>
            <person name="Schulz F."/>
            <person name="Roux S."/>
            <person name="Paez-Espino D."/>
            <person name="Jungbluth S."/>
            <person name="Walsh D.A."/>
            <person name="Denef V.J."/>
            <person name="McMahon K.D."/>
            <person name="Konstantinidis K.T."/>
            <person name="Eloe-Fadrosh E.A."/>
            <person name="Kyrpides N.C."/>
            <person name="Woyke T."/>
        </authorList>
    </citation>
    <scope>NUCLEOTIDE SEQUENCE</scope>
    <source>
        <strain evidence="1">GVMAG-S-1102244-55</strain>
    </source>
</reference>
<sequence>MQPLNNVPRFTLNNTYKATHPTGPNSFCKWRKLCPSVGDINNDIENTQLPWMSLYKTHKDLLKIDLVTTIGYVQDNATQKKQAHFIKGFPLMLQGPNTQFNNSTNITSEHWENDWTFYKQHVEDFSGNLIGGYGNSNWFDQDNSHVITDFDNDDRRNLLILDLSTDFYLHNDIVSGQNFHINSDTNLPKMHKRTRPSFLVIRIDDAIEESTFRGNTEHGLVVDASSNFWHPTLRPNKNKLYVFNYVYSGYVISPYDFMANFTTDYLRSNTISNGVTNHYLINRDIHYGSLPISPDLISKRPIQPTIQLIKNNGSFDPITNNVSNLKSAKAHNKIISPFRYNFHLYPTILEISGLKYDNTQQLTDAIDTSDPMISTPLDITDIPSRMNTIKFKINENLYPRAPNPSTENWNWYIENLLWCSLSSARHTLYMAGEDNGVVLNVGNYLNVNELTYTQDFDGQNNNDMLTPTEQNPDYMPTPLKASGSIIRGRDMEDTDTDGNPIITGLNEIHIARKTLTPYYIVDKTDTDYNYKNYAFNWSDTTKNWSQLGINGIDESVDKIDVSNYVAVEFRNLIRFKTFVEIKYHFKNEWLGNIGVWNNPRTTFITNSQEPSSDNWKNTGSLSNNDAFPLHPVYQTAYEQYNFIPQSPAPGIFSNTMDLVDPTNGGVTQPEQPYFGWTTWQGDAIQNRKLSTLNKYGEYFSFNWNYNPFLFNNTTNGGTQDFEGANSRKYGYLIDVASGRHEMKIEDITISANNYLFNQGFYKSPQNYPNENYQDNFLLDISKNVVQRKKLIIKSNVHQFRVNTIKTNTNTNGDYINANGNSVINFSLDATGKRLALHRVPDKSISNEAIPIFGYLNFTGIRNSEFLGNTAGSYDAIKTIFTKYNNNDKNVKTRTPYFEIKPGQSGFQSNFKNSLNMYYNPHLFYSRSNFGYSNVYITTSNQAGTYNGNEVLFYNESGSNNIDWRLQDYNSGLDITNLSFETIGADKGIKFYLYPTDATLFIPTLVGKISRNDRAYVDDIEIPCIELNNNISLNIPGYTNPINFNCFHFDNINFCSSQCNNFIPDFWKWSEKLTNSPIPDNYYSGPPAVLLDRNVNNRYNVYNNEIIPLDSGDIQVDNSIYLSGVHNPQYAFENQTLINFIIEVSKISTNFSHILVNTWNGAKNEKYKFQSVGLKSEPSANGEYAIVNNPIMTIKILGGNEVTPPISDKPLLLEVFTNAKFNYATDDNATDEDGNSKAPSAIAEVGETIPVDFTYVPFTTHMAGKGWFAVTGYDISRNGIFKDKNHDARVRYETLDFSANEIEKPPTSMILTDSSQNSISGRFSKLEQEFPFELLFCYPFSPDMLFKTVGLAKPNGFYTIYSNSDGTSETKSFEDYKGFKRFSSLYAISLIGSGRSDNNLNFIGRQIFPDTVVINCVELPPPIQVNNSNDMLAGDSKSVKIVWKGYNFSKPQGDFRDKYGNSGNIQWTITRLQTQLGITTTLLNAVIEPDNKENGNGDNYNLSTYSFTDNNVRIYDKYIYTISGTFVYTFKRVSIDINSTRLELPFGSFNTPEIIICKNNQFEYGRYNTTTTNLKLFRPLLMNREGGQQDKYGNQSAGGQCIGNIFSGTNRISSSQNIYANTSNQLTKKQTYVLLAKQANRPFR</sequence>
<accession>A0A6C0KCN4</accession>
<organism evidence="1">
    <name type="scientific">viral metagenome</name>
    <dbReference type="NCBI Taxonomy" id="1070528"/>
    <lineage>
        <taxon>unclassified sequences</taxon>
        <taxon>metagenomes</taxon>
        <taxon>organismal metagenomes</taxon>
    </lineage>
</organism>
<protein>
    <submittedName>
        <fullName evidence="1">Uncharacterized protein</fullName>
    </submittedName>
</protein>
<name>A0A6C0KCN4_9ZZZZ</name>
<evidence type="ECO:0000313" key="1">
    <source>
        <dbReference type="EMBL" id="QHU14951.1"/>
    </source>
</evidence>